<reference evidence="8 9" key="1">
    <citation type="submission" date="2018-11" db="EMBL/GenBank/DDBJ databases">
        <title>The Potential of Streptomyces as Biocontrol Agents against the Tomato grey mould, Botrytis cinerea (Gray mold) Frontiers in Microbiology.</title>
        <authorList>
            <person name="Li D."/>
        </authorList>
    </citation>
    <scope>NUCLEOTIDE SEQUENCE [LARGE SCALE GENOMIC DNA]</scope>
    <source>
        <strain evidence="8 9">NEAU-LD23</strain>
    </source>
</reference>
<dbReference type="CDD" id="cd06171">
    <property type="entry name" value="Sigma70_r4"/>
    <property type="match status" value="1"/>
</dbReference>
<evidence type="ECO:0000256" key="1">
    <source>
        <dbReference type="ARBA" id="ARBA00010641"/>
    </source>
</evidence>
<organism evidence="8 9">
    <name type="scientific">Streptomyces botrytidirepellens</name>
    <dbReference type="NCBI Taxonomy" id="2486417"/>
    <lineage>
        <taxon>Bacteria</taxon>
        <taxon>Bacillati</taxon>
        <taxon>Actinomycetota</taxon>
        <taxon>Actinomycetes</taxon>
        <taxon>Kitasatosporales</taxon>
        <taxon>Streptomycetaceae</taxon>
        <taxon>Streptomyces</taxon>
    </lineage>
</organism>
<dbReference type="InterPro" id="IPR039425">
    <property type="entry name" value="RNA_pol_sigma-70-like"/>
</dbReference>
<feature type="domain" description="RNA polymerase sigma factor 70 region 4 type 2" evidence="7">
    <location>
        <begin position="119"/>
        <end position="170"/>
    </location>
</feature>
<accession>A0A3M8VMV1</accession>
<evidence type="ECO:0000256" key="3">
    <source>
        <dbReference type="ARBA" id="ARBA00023082"/>
    </source>
</evidence>
<proteinExistence type="inferred from homology"/>
<name>A0A3M8VMV1_9ACTN</name>
<comment type="caution">
    <text evidence="8">The sequence shown here is derived from an EMBL/GenBank/DDBJ whole genome shotgun (WGS) entry which is preliminary data.</text>
</comment>
<dbReference type="GO" id="GO:0016987">
    <property type="term" value="F:sigma factor activity"/>
    <property type="evidence" value="ECO:0007669"/>
    <property type="project" value="UniProtKB-KW"/>
</dbReference>
<evidence type="ECO:0000259" key="7">
    <source>
        <dbReference type="Pfam" id="PF08281"/>
    </source>
</evidence>
<evidence type="ECO:0000256" key="2">
    <source>
        <dbReference type="ARBA" id="ARBA00023015"/>
    </source>
</evidence>
<evidence type="ECO:0000313" key="9">
    <source>
        <dbReference type="Proteomes" id="UP000275401"/>
    </source>
</evidence>
<dbReference type="InterPro" id="IPR013325">
    <property type="entry name" value="RNA_pol_sigma_r2"/>
</dbReference>
<keyword evidence="3" id="KW-0731">Sigma factor</keyword>
<dbReference type="PANTHER" id="PTHR43133:SF8">
    <property type="entry name" value="RNA POLYMERASE SIGMA FACTOR HI_1459-RELATED"/>
    <property type="match status" value="1"/>
</dbReference>
<comment type="similarity">
    <text evidence="1">Belongs to the sigma-70 factor family. ECF subfamily.</text>
</comment>
<evidence type="ECO:0000256" key="4">
    <source>
        <dbReference type="ARBA" id="ARBA00023125"/>
    </source>
</evidence>
<dbReference type="Gene3D" id="1.10.10.10">
    <property type="entry name" value="Winged helix-like DNA-binding domain superfamily/Winged helix DNA-binding domain"/>
    <property type="match status" value="1"/>
</dbReference>
<keyword evidence="5" id="KW-0804">Transcription</keyword>
<evidence type="ECO:0000313" key="8">
    <source>
        <dbReference type="EMBL" id="RNG17755.1"/>
    </source>
</evidence>
<keyword evidence="4" id="KW-0238">DNA-binding</keyword>
<dbReference type="InterPro" id="IPR013249">
    <property type="entry name" value="RNA_pol_sigma70_r4_t2"/>
</dbReference>
<dbReference type="GO" id="GO:0003677">
    <property type="term" value="F:DNA binding"/>
    <property type="evidence" value="ECO:0007669"/>
    <property type="project" value="UniProtKB-KW"/>
</dbReference>
<keyword evidence="9" id="KW-1185">Reference proteome</keyword>
<dbReference type="InterPro" id="IPR007627">
    <property type="entry name" value="RNA_pol_sigma70_r2"/>
</dbReference>
<protein>
    <submittedName>
        <fullName evidence="8">RNA polymerase sigma factor</fullName>
    </submittedName>
</protein>
<dbReference type="Pfam" id="PF04542">
    <property type="entry name" value="Sigma70_r2"/>
    <property type="match status" value="1"/>
</dbReference>
<feature type="domain" description="RNA polymerase sigma-70 region 2" evidence="6">
    <location>
        <begin position="21"/>
        <end position="86"/>
    </location>
</feature>
<dbReference type="AlphaFoldDB" id="A0A3M8VMV1"/>
<keyword evidence="2" id="KW-0805">Transcription regulation</keyword>
<dbReference type="InterPro" id="IPR013324">
    <property type="entry name" value="RNA_pol_sigma_r3/r4-like"/>
</dbReference>
<dbReference type="NCBIfam" id="TIGR02937">
    <property type="entry name" value="sigma70-ECF"/>
    <property type="match status" value="1"/>
</dbReference>
<dbReference type="Pfam" id="PF08281">
    <property type="entry name" value="Sigma70_r4_2"/>
    <property type="match status" value="1"/>
</dbReference>
<dbReference type="EMBL" id="RIBZ01000329">
    <property type="protein sequence ID" value="RNG17755.1"/>
    <property type="molecule type" value="Genomic_DNA"/>
</dbReference>
<dbReference type="PANTHER" id="PTHR43133">
    <property type="entry name" value="RNA POLYMERASE ECF-TYPE SIGMA FACTO"/>
    <property type="match status" value="1"/>
</dbReference>
<dbReference type="Gene3D" id="1.10.1740.10">
    <property type="match status" value="1"/>
</dbReference>
<dbReference type="SUPFAM" id="SSF88659">
    <property type="entry name" value="Sigma3 and sigma4 domains of RNA polymerase sigma factors"/>
    <property type="match status" value="1"/>
</dbReference>
<dbReference type="GO" id="GO:0006352">
    <property type="term" value="P:DNA-templated transcription initiation"/>
    <property type="evidence" value="ECO:0007669"/>
    <property type="project" value="InterPro"/>
</dbReference>
<evidence type="ECO:0000259" key="6">
    <source>
        <dbReference type="Pfam" id="PF04542"/>
    </source>
</evidence>
<evidence type="ECO:0000256" key="5">
    <source>
        <dbReference type="ARBA" id="ARBA00023163"/>
    </source>
</evidence>
<dbReference type="InterPro" id="IPR014284">
    <property type="entry name" value="RNA_pol_sigma-70_dom"/>
</dbReference>
<dbReference type="SUPFAM" id="SSF88946">
    <property type="entry name" value="Sigma2 domain of RNA polymerase sigma factors"/>
    <property type="match status" value="1"/>
</dbReference>
<gene>
    <name evidence="8" type="ORF">EEJ42_29665</name>
</gene>
<dbReference type="Proteomes" id="UP000275401">
    <property type="component" value="Unassembled WGS sequence"/>
</dbReference>
<dbReference type="InterPro" id="IPR036388">
    <property type="entry name" value="WH-like_DNA-bd_sf"/>
</dbReference>
<sequence length="178" mass="19574">MGNGLLAARASEGDDDAFAVLVHRHSGPLLALAYRMLGNASDAEEAVQDALISAWRRLPEFRGDATFRTWMYRIVTNKCINVLRGHAPPVPLDVVPEPTAHDASGEPARAAEGEAAAAALARALRELRPAQRACWVLRELHGLSYEEIARVVGESEPTVRGRLFRARRTLVKEMASWR</sequence>